<comment type="caution">
    <text evidence="1">The sequence shown here is derived from an EMBL/GenBank/DDBJ whole genome shotgun (WGS) entry which is preliminary data.</text>
</comment>
<name>A0A7K1G8A7_9FLAO</name>
<evidence type="ECO:0000313" key="1">
    <source>
        <dbReference type="EMBL" id="MTE25315.1"/>
    </source>
</evidence>
<protein>
    <submittedName>
        <fullName evidence="1">DUF2279 domain-containing protein</fullName>
    </submittedName>
</protein>
<proteinExistence type="predicted"/>
<organism evidence="1 2">
    <name type="scientific">Winogradskyella ouciana</name>
    <dbReference type="NCBI Taxonomy" id="2608631"/>
    <lineage>
        <taxon>Bacteria</taxon>
        <taxon>Pseudomonadati</taxon>
        <taxon>Bacteroidota</taxon>
        <taxon>Flavobacteriia</taxon>
        <taxon>Flavobacteriales</taxon>
        <taxon>Flavobacteriaceae</taxon>
        <taxon>Winogradskyella</taxon>
    </lineage>
</organism>
<dbReference type="AlphaFoldDB" id="A0A7K1G8A7"/>
<accession>A0A7K1G8A7</accession>
<gene>
    <name evidence="1" type="ORF">F1003_00090</name>
</gene>
<reference evidence="1 2" key="1">
    <citation type="submission" date="2019-11" db="EMBL/GenBank/DDBJ databases">
        <title>Winogradskyella ouciana sp. nov., isolated from the hadal seawater of the Mariana Trench.</title>
        <authorList>
            <person name="Liu R."/>
        </authorList>
    </citation>
    <scope>NUCLEOTIDE SEQUENCE [LARGE SCALE GENOMIC DNA]</scope>
    <source>
        <strain evidence="1 2">ZXX205</strain>
    </source>
</reference>
<dbReference type="Proteomes" id="UP000447545">
    <property type="component" value="Unassembled WGS sequence"/>
</dbReference>
<evidence type="ECO:0000313" key="2">
    <source>
        <dbReference type="Proteomes" id="UP000447545"/>
    </source>
</evidence>
<keyword evidence="2" id="KW-1185">Reference proteome</keyword>
<dbReference type="EMBL" id="WJYA01000001">
    <property type="protein sequence ID" value="MTE25315.1"/>
    <property type="molecule type" value="Genomic_DNA"/>
</dbReference>
<sequence length="303" mass="34786">MDLKWAKFHIIFICCVSGSLFSQSKLNQFLKPSDTLNKPRRNAVIISESSLATLALIGLDQLWYADYPRSSFKTINDSGEWLQMDKFGHVFSSYQLGRIGANTLNWAGISKKDQLLFGSTLGLGFLTAVEVMDGFSEEWGFSWTDMAANVTGTGLYIGQELLWKEQRILLKYSFHRTDFAKQRPDKLGNGLFEEFLKDYNGQTYWLSANLNSFFKTDYIPNWLNLAFGYGADGMLTGEPNDPLFLNQNRTRQYYLSLDIDLTRIKTNSNVLKTIFDVFNVIKVPFPAIELNSEGRLKMHYFYF</sequence>
<dbReference type="InterPro" id="IPR018736">
    <property type="entry name" value="DUF2279_periplasmic_lipo"/>
</dbReference>
<dbReference type="Pfam" id="PF10043">
    <property type="entry name" value="DUF2279"/>
    <property type="match status" value="1"/>
</dbReference>